<organism evidence="2 3">
    <name type="scientific">Candidatus Obscuribacter phosphatis</name>
    <dbReference type="NCBI Taxonomy" id="1906157"/>
    <lineage>
        <taxon>Bacteria</taxon>
        <taxon>Bacillati</taxon>
        <taxon>Candidatus Melainabacteria</taxon>
        <taxon>Candidatus Obscuribacterales</taxon>
        <taxon>Candidatus Obscuribacteraceae</taxon>
        <taxon>Candidatus Obscuribacter</taxon>
    </lineage>
</organism>
<proteinExistence type="predicted"/>
<protein>
    <submittedName>
        <fullName evidence="2">NAD(P)-dependent oxidoreductase</fullName>
    </submittedName>
</protein>
<dbReference type="PANTHER" id="PTHR42783:SF3">
    <property type="entry name" value="GLUTAMATE SYNTHASE [NADPH] SMALL CHAIN-RELATED"/>
    <property type="match status" value="1"/>
</dbReference>
<name>A0A8J7PAS1_9BACT</name>
<dbReference type="SUPFAM" id="SSF51971">
    <property type="entry name" value="Nucleotide-binding domain"/>
    <property type="match status" value="1"/>
</dbReference>
<dbReference type="Gene3D" id="3.50.50.100">
    <property type="match status" value="1"/>
</dbReference>
<feature type="domain" description="4Fe-4S ferredoxin-type" evidence="1">
    <location>
        <begin position="31"/>
        <end position="64"/>
    </location>
</feature>
<reference evidence="2" key="1">
    <citation type="submission" date="2021-02" db="EMBL/GenBank/DDBJ databases">
        <title>Genome-Resolved Metagenomics of a Microbial Community Performing Photosynthetic Biological Nutrient Removal.</title>
        <authorList>
            <person name="Mcdaniel E.A."/>
        </authorList>
    </citation>
    <scope>NUCLEOTIDE SEQUENCE</scope>
    <source>
        <strain evidence="2">UWPOB_OBS1</strain>
    </source>
</reference>
<dbReference type="PRINTS" id="PR00419">
    <property type="entry name" value="ADXRDTASE"/>
</dbReference>
<dbReference type="InterPro" id="IPR023753">
    <property type="entry name" value="FAD/NAD-binding_dom"/>
</dbReference>
<gene>
    <name evidence="2" type="ORF">J0M35_19970</name>
</gene>
<dbReference type="InterPro" id="IPR036188">
    <property type="entry name" value="FAD/NAD-bd_sf"/>
</dbReference>
<dbReference type="PROSITE" id="PS51379">
    <property type="entry name" value="4FE4S_FER_2"/>
    <property type="match status" value="1"/>
</dbReference>
<dbReference type="GO" id="GO:0016491">
    <property type="term" value="F:oxidoreductase activity"/>
    <property type="evidence" value="ECO:0007669"/>
    <property type="project" value="InterPro"/>
</dbReference>
<dbReference type="InterPro" id="IPR017896">
    <property type="entry name" value="4Fe4S_Fe-S-bd"/>
</dbReference>
<dbReference type="Proteomes" id="UP000664277">
    <property type="component" value="Unassembled WGS sequence"/>
</dbReference>
<evidence type="ECO:0000259" key="1">
    <source>
        <dbReference type="PROSITE" id="PS51379"/>
    </source>
</evidence>
<dbReference type="InterPro" id="IPR009051">
    <property type="entry name" value="Helical_ferredxn"/>
</dbReference>
<dbReference type="InterPro" id="IPR028261">
    <property type="entry name" value="DPD_II"/>
</dbReference>
<dbReference type="AlphaFoldDB" id="A0A8J7PAS1"/>
<dbReference type="EMBL" id="JAFLCK010000047">
    <property type="protein sequence ID" value="MBN8662656.1"/>
    <property type="molecule type" value="Genomic_DNA"/>
</dbReference>
<dbReference type="Pfam" id="PF14691">
    <property type="entry name" value="Fer4_20"/>
    <property type="match status" value="1"/>
</dbReference>
<dbReference type="SUPFAM" id="SSF46548">
    <property type="entry name" value="alpha-helical ferredoxin"/>
    <property type="match status" value="1"/>
</dbReference>
<dbReference type="PANTHER" id="PTHR42783">
    <property type="entry name" value="GLUTAMATE SYNTHASE [NADPH] SMALL CHAIN"/>
    <property type="match status" value="1"/>
</dbReference>
<dbReference type="GO" id="GO:0051536">
    <property type="term" value="F:iron-sulfur cluster binding"/>
    <property type="evidence" value="ECO:0007669"/>
    <property type="project" value="InterPro"/>
</dbReference>
<sequence>MAEHYKPQKYKAWEMTLEERFQEVYPPFSEREATLEANRCLYCHDAPCMVACPTHIDIPTFIRKIATGNVKGSARTILESNLMGATCARVCPVDVLCEGDCVLGADHKPIAIGRLQRYATDYASERNIKFFQKGKPNGKKVAVVGSGPAGLSCAGELAKAGFEVTVYEKKEMAGGLSTYGIVVFREPVEVSLKEVKMIEEMGVTVKTGVTVGKDLKFEDLVNDNDAVFISIGLGQVPEMEIAGEDLSGVLDGLDFIEKTKVQALDSISYGNRICVIGAGNTAIDCATIARRLGAERVTMIYRRSEAEMPAYHFEYEFALKEGVSFMFLTQPVEVLGKDGKVDGLKCMRMDLGEPDASGRRSPVPVEGSEFIVPCDMVVKAIGQVKPAHFLKMLEPFGVESVKGYIKVDSDNRTAHRKIYAGGDCVRSHGEASTVMAVQDGKIAAKAITRALVDEAALAKK</sequence>
<comment type="caution">
    <text evidence="2">The sequence shown here is derived from an EMBL/GenBank/DDBJ whole genome shotgun (WGS) entry which is preliminary data.</text>
</comment>
<dbReference type="Pfam" id="PF07992">
    <property type="entry name" value="Pyr_redox_2"/>
    <property type="match status" value="1"/>
</dbReference>
<dbReference type="Gene3D" id="3.50.50.60">
    <property type="entry name" value="FAD/NAD(P)-binding domain"/>
    <property type="match status" value="2"/>
</dbReference>
<evidence type="ECO:0000313" key="3">
    <source>
        <dbReference type="Proteomes" id="UP000664277"/>
    </source>
</evidence>
<dbReference type="Gene3D" id="1.10.1060.10">
    <property type="entry name" value="Alpha-helical ferredoxin"/>
    <property type="match status" value="1"/>
</dbReference>
<accession>A0A8J7PAS1</accession>
<evidence type="ECO:0000313" key="2">
    <source>
        <dbReference type="EMBL" id="MBN8662656.1"/>
    </source>
</evidence>